<evidence type="ECO:0000313" key="3">
    <source>
        <dbReference type="Proteomes" id="UP000000486"/>
    </source>
</evidence>
<dbReference type="KEGG" id="lmq:LMM7_2151"/>
<reference evidence="2 3" key="1">
    <citation type="journal article" date="2011" name="J. Bacteriol.">
        <title>Genome sequence of the nonpathogenic Listeria monocytogenes serovar 4a strain M7.</title>
        <authorList>
            <person name="Chen J."/>
            <person name="Xia Y."/>
            <person name="Cheng C."/>
            <person name="Fang C."/>
            <person name="Shan Y."/>
            <person name="Jin G."/>
            <person name="Fang W."/>
        </authorList>
    </citation>
    <scope>NUCLEOTIDE SEQUENCE [LARGE SCALE GENOMIC DNA]</scope>
    <source>
        <strain evidence="2 3">M7</strain>
    </source>
</reference>
<sequence length="63" mass="7504">MLRYIELFFMFAFVTLITMWIQALLAKWKPTILRSFWLRTLTFIIIGYALMAPTLYIGSLLLK</sequence>
<keyword evidence="1" id="KW-0472">Membrane</keyword>
<keyword evidence="1" id="KW-1133">Transmembrane helix</keyword>
<organism evidence="2 3">
    <name type="scientific">Listeria monocytogenes serotype 4a (strain M7)</name>
    <dbReference type="NCBI Taxonomy" id="1030009"/>
    <lineage>
        <taxon>Bacteria</taxon>
        <taxon>Bacillati</taxon>
        <taxon>Bacillota</taxon>
        <taxon>Bacilli</taxon>
        <taxon>Bacillales</taxon>
        <taxon>Listeriaceae</taxon>
        <taxon>Listeria</taxon>
    </lineage>
</organism>
<dbReference type="AlphaFoldDB" id="A0A0E0UXT3"/>
<feature type="transmembrane region" description="Helical" evidence="1">
    <location>
        <begin position="7"/>
        <end position="25"/>
    </location>
</feature>
<dbReference type="RefSeq" id="WP_003723946.1">
    <property type="nucleotide sequence ID" value="NC_017537.1"/>
</dbReference>
<proteinExistence type="predicted"/>
<evidence type="ECO:0000313" key="2">
    <source>
        <dbReference type="EMBL" id="AEH93156.1"/>
    </source>
</evidence>
<evidence type="ECO:0000256" key="1">
    <source>
        <dbReference type="SAM" id="Phobius"/>
    </source>
</evidence>
<dbReference type="HOGENOM" id="CLU_2880521_0_0_9"/>
<keyword evidence="1" id="KW-0812">Transmembrane</keyword>
<protein>
    <submittedName>
        <fullName evidence="2">Uncharacterized protein</fullName>
    </submittedName>
</protein>
<dbReference type="EMBL" id="CP002816">
    <property type="protein sequence ID" value="AEH93156.1"/>
    <property type="molecule type" value="Genomic_DNA"/>
</dbReference>
<gene>
    <name evidence="2" type="ordered locus">LMM7_2151</name>
</gene>
<dbReference type="PATRIC" id="fig|1030009.3.peg.2138"/>
<accession>A0A0E0UXT3</accession>
<name>A0A0E0UXT3_LISMM</name>
<dbReference type="Proteomes" id="UP000000486">
    <property type="component" value="Chromosome"/>
</dbReference>
<feature type="transmembrane region" description="Helical" evidence="1">
    <location>
        <begin position="37"/>
        <end position="62"/>
    </location>
</feature>